<proteinExistence type="predicted"/>
<name>A0A9D7LS67_9RHOO</name>
<keyword evidence="1" id="KW-0812">Transmembrane</keyword>
<evidence type="ECO:0000313" key="2">
    <source>
        <dbReference type="EMBL" id="MBK8889467.1"/>
    </source>
</evidence>
<dbReference type="InterPro" id="IPR021830">
    <property type="entry name" value="DUF3422"/>
</dbReference>
<protein>
    <submittedName>
        <fullName evidence="2">DUF3422 domain-containing protein</fullName>
    </submittedName>
</protein>
<dbReference type="Proteomes" id="UP000808146">
    <property type="component" value="Unassembled WGS sequence"/>
</dbReference>
<dbReference type="AlphaFoldDB" id="A0A9D7LS67"/>
<gene>
    <name evidence="2" type="ORF">IPN75_03250</name>
</gene>
<comment type="caution">
    <text evidence="2">The sequence shown here is derived from an EMBL/GenBank/DDBJ whole genome shotgun (WGS) entry which is preliminary data.</text>
</comment>
<evidence type="ECO:0000256" key="1">
    <source>
        <dbReference type="SAM" id="Phobius"/>
    </source>
</evidence>
<dbReference type="Pfam" id="PF11902">
    <property type="entry name" value="DUF3422"/>
    <property type="match status" value="1"/>
</dbReference>
<accession>A0A9D7LS67</accession>
<feature type="transmembrane region" description="Helical" evidence="1">
    <location>
        <begin position="400"/>
        <end position="417"/>
    </location>
</feature>
<sequence>MIADLEEHPLRQRLNNEFHARPPIPLLGATLVSHLVFKHSATAAEAARDNLTRLTRAQNCNAIESSDSHMMLDTDSFRMRWELHTEFSSYTFFRPLKAGEPLDPDATAFAAAHPDWLGGVPGKLMVATHVELRSTSEISPESVLASLTQSGRTMVAARVADEAAWIFTDFKIADGFSRFLVLDERMTQRQAGRTVQRLVEIETYRMMALLGLPVAKEISRWLYRSEKQLAALMDQIVQAQTTEDERKALSTLSALAAQVEHSIARTTFRFGASRAYHGLVMQRIEELRESRISGLPTFYEFMQRRLLPAMNTCAAISSRQEELSARVARNSQLLRTRVDIELERQNQELLAQMNKRAHLQLRLQETVEGLSVVVLTYYGSQLVQYLAKGTKDLHHLSTDVVTAISIPLIACLVFLASRRLRRKLASEEGAAR</sequence>
<evidence type="ECO:0000313" key="3">
    <source>
        <dbReference type="Proteomes" id="UP000808146"/>
    </source>
</evidence>
<organism evidence="2 3">
    <name type="scientific">Candidatus Dechloromonas phosphorivorans</name>
    <dbReference type="NCBI Taxonomy" id="2899244"/>
    <lineage>
        <taxon>Bacteria</taxon>
        <taxon>Pseudomonadati</taxon>
        <taxon>Pseudomonadota</taxon>
        <taxon>Betaproteobacteria</taxon>
        <taxon>Rhodocyclales</taxon>
        <taxon>Azonexaceae</taxon>
        <taxon>Dechloromonas</taxon>
    </lineage>
</organism>
<keyword evidence="1" id="KW-0472">Membrane</keyword>
<reference evidence="2" key="1">
    <citation type="submission" date="2020-10" db="EMBL/GenBank/DDBJ databases">
        <title>Connecting structure to function with the recovery of over 1000 high-quality activated sludge metagenome-assembled genomes encoding full-length rRNA genes using long-read sequencing.</title>
        <authorList>
            <person name="Singleton C.M."/>
            <person name="Petriglieri F."/>
            <person name="Kristensen J.M."/>
            <person name="Kirkegaard R.H."/>
            <person name="Michaelsen T.Y."/>
            <person name="Andersen M.H."/>
            <person name="Karst S.M."/>
            <person name="Dueholm M.S."/>
            <person name="Nielsen P.H."/>
            <person name="Albertsen M."/>
        </authorList>
    </citation>
    <scope>NUCLEOTIDE SEQUENCE</scope>
    <source>
        <strain evidence="2">OdNE_18-Q3-R46-58_BAT3C.305</strain>
    </source>
</reference>
<keyword evidence="1" id="KW-1133">Transmembrane helix</keyword>
<dbReference type="EMBL" id="JADKBR010000001">
    <property type="protein sequence ID" value="MBK8889467.1"/>
    <property type="molecule type" value="Genomic_DNA"/>
</dbReference>